<dbReference type="EMBL" id="JANBPT010000296">
    <property type="protein sequence ID" value="KAJ1924041.1"/>
    <property type="molecule type" value="Genomic_DNA"/>
</dbReference>
<proteinExistence type="predicted"/>
<accession>A0A9W8DY68</accession>
<protein>
    <submittedName>
        <fullName evidence="2">Uncharacterized protein</fullName>
    </submittedName>
</protein>
<feature type="chain" id="PRO_5040810530" evidence="1">
    <location>
        <begin position="23"/>
        <end position="147"/>
    </location>
</feature>
<reference evidence="2" key="1">
    <citation type="submission" date="2022-07" db="EMBL/GenBank/DDBJ databases">
        <title>Phylogenomic reconstructions and comparative analyses of Kickxellomycotina fungi.</title>
        <authorList>
            <person name="Reynolds N.K."/>
            <person name="Stajich J.E."/>
            <person name="Barry K."/>
            <person name="Grigoriev I.V."/>
            <person name="Crous P."/>
            <person name="Smith M.E."/>
        </authorList>
    </citation>
    <scope>NUCLEOTIDE SEQUENCE</scope>
    <source>
        <strain evidence="2">RSA 861</strain>
    </source>
</reference>
<organism evidence="2 3">
    <name type="scientific">Tieghemiomyces parasiticus</name>
    <dbReference type="NCBI Taxonomy" id="78921"/>
    <lineage>
        <taxon>Eukaryota</taxon>
        <taxon>Fungi</taxon>
        <taxon>Fungi incertae sedis</taxon>
        <taxon>Zoopagomycota</taxon>
        <taxon>Kickxellomycotina</taxon>
        <taxon>Dimargaritomycetes</taxon>
        <taxon>Dimargaritales</taxon>
        <taxon>Dimargaritaceae</taxon>
        <taxon>Tieghemiomyces</taxon>
    </lineage>
</organism>
<dbReference type="Proteomes" id="UP001150569">
    <property type="component" value="Unassembled WGS sequence"/>
</dbReference>
<comment type="caution">
    <text evidence="2">The sequence shown here is derived from an EMBL/GenBank/DDBJ whole genome shotgun (WGS) entry which is preliminary data.</text>
</comment>
<sequence>MRFTFIATTSLVALLASSIVTAILNPYDLSANTSPPVGSLSPTMTAVDNRRDTTRPYGSTNQKISGKVKSRIPRSFLKQNTVRAKVAKMAKATGSSVTHLEILRDILNNKKPRQLSTKSLGGGRGTFRVNSPAMGSWNAPTLGRGIY</sequence>
<feature type="signal peptide" evidence="1">
    <location>
        <begin position="1"/>
        <end position="22"/>
    </location>
</feature>
<name>A0A9W8DY68_9FUNG</name>
<evidence type="ECO:0000313" key="2">
    <source>
        <dbReference type="EMBL" id="KAJ1924041.1"/>
    </source>
</evidence>
<evidence type="ECO:0000256" key="1">
    <source>
        <dbReference type="SAM" id="SignalP"/>
    </source>
</evidence>
<keyword evidence="1" id="KW-0732">Signal</keyword>
<dbReference type="AlphaFoldDB" id="A0A9W8DY68"/>
<gene>
    <name evidence="2" type="ORF">IWQ60_005478</name>
</gene>
<evidence type="ECO:0000313" key="3">
    <source>
        <dbReference type="Proteomes" id="UP001150569"/>
    </source>
</evidence>
<keyword evidence="3" id="KW-1185">Reference proteome</keyword>